<accession>A0A174GJX9</accession>
<dbReference type="SUPFAM" id="SSF49299">
    <property type="entry name" value="PKD domain"/>
    <property type="match status" value="1"/>
</dbReference>
<proteinExistence type="predicted"/>
<evidence type="ECO:0000313" key="2">
    <source>
        <dbReference type="EMBL" id="CUO61219.1"/>
    </source>
</evidence>
<dbReference type="EMBL" id="CP103166">
    <property type="protein sequence ID" value="UVQ97583.1"/>
    <property type="molecule type" value="Genomic_DNA"/>
</dbReference>
<keyword evidence="4" id="KW-0449">Lipoprotein</keyword>
<dbReference type="EMBL" id="CZAI01000001">
    <property type="protein sequence ID" value="CUO61219.1"/>
    <property type="molecule type" value="Genomic_DNA"/>
</dbReference>
<dbReference type="Proteomes" id="UP000095657">
    <property type="component" value="Unassembled WGS sequence"/>
</dbReference>
<evidence type="ECO:0000313" key="3">
    <source>
        <dbReference type="EMBL" id="RHH89245.1"/>
    </source>
</evidence>
<organism evidence="2 5">
    <name type="scientific">Bacteroides caccae</name>
    <dbReference type="NCBI Taxonomy" id="47678"/>
    <lineage>
        <taxon>Bacteria</taxon>
        <taxon>Pseudomonadati</taxon>
        <taxon>Bacteroidota</taxon>
        <taxon>Bacteroidia</taxon>
        <taxon>Bacteroidales</taxon>
        <taxon>Bacteroidaceae</taxon>
        <taxon>Bacteroides</taxon>
    </lineage>
</organism>
<feature type="signal peptide" evidence="1">
    <location>
        <begin position="1"/>
        <end position="21"/>
    </location>
</feature>
<keyword evidence="1" id="KW-0732">Signal</keyword>
<dbReference type="InterPro" id="IPR032183">
    <property type="entry name" value="PKD-like"/>
</dbReference>
<evidence type="ECO:0000313" key="5">
    <source>
        <dbReference type="Proteomes" id="UP000095657"/>
    </source>
</evidence>
<evidence type="ECO:0000256" key="1">
    <source>
        <dbReference type="SAM" id="SignalP"/>
    </source>
</evidence>
<evidence type="ECO:0000313" key="4">
    <source>
        <dbReference type="EMBL" id="UVQ97583.1"/>
    </source>
</evidence>
<dbReference type="EMBL" id="QRKD01000011">
    <property type="protein sequence ID" value="RHH89245.1"/>
    <property type="molecule type" value="Genomic_DNA"/>
</dbReference>
<feature type="chain" id="PRO_5041795167" evidence="1">
    <location>
        <begin position="22"/>
        <end position="567"/>
    </location>
</feature>
<dbReference type="STRING" id="47678.ERS852494_00320"/>
<dbReference type="InterPro" id="IPR035986">
    <property type="entry name" value="PKD_dom_sf"/>
</dbReference>
<dbReference type="Pfam" id="PF16407">
    <property type="entry name" value="PKD_2"/>
    <property type="match status" value="1"/>
</dbReference>
<sequence length="567" mass="64609">MKRILLYTVLFLLLCCISSCLDDKNDFNYRQINELNGSIENMNGWYTVSVEEDLYLKPTFKFTIDSIHPDVSYEWYLDGELLDVKTPDYTFNAAKTGKYEVTYSVVDNKTGVKFSKSAEITVRSPYLVGWLILSEKDGKSALSFIKMRTVKRDDIDAEGNPVERDSIIFYDVEKYFRPDLGTEPKGLMEHIGVEYDFGFSDAVYDEIVVMQGKDNWVELNGNTMEHEVYTKEEFGNDLPENFEPVEAAMTFSSKLIRDKNGFIYLHRKVLANDYHAGSYISVPLANSTKFKGLYQAHKLYNRNYYVIPACTEDNSLVGIWDAGRYNEYSLDGTPSAITENSSRNDGNIVELTENTDEKHFKQMSKNVIAMIPATCGRDNRFDVTDSYIVPKWLALMEEKGTYSMRYFGLEGDTSGGIVTVTDFKEVPVDARVFAAGYVDMAVFQHKKYVVFASGKEIWYCPYGGSTSNAVLLKKFDQNIVSISSHDVEEYTRDGDIYHNGHLGVALENGDFFIYEVVEEDKVLDNITVNQLYPSPETEDKDNNNFGKIVDTLYKFGNASGVFTYTFQ</sequence>
<dbReference type="Proteomes" id="UP000283512">
    <property type="component" value="Unassembled WGS sequence"/>
</dbReference>
<evidence type="ECO:0000313" key="6">
    <source>
        <dbReference type="Proteomes" id="UP000283512"/>
    </source>
</evidence>
<dbReference type="AlphaFoldDB" id="A0A174GJX9"/>
<reference evidence="3 6" key="2">
    <citation type="submission" date="2018-08" db="EMBL/GenBank/DDBJ databases">
        <title>A genome reference for cultivated species of the human gut microbiota.</title>
        <authorList>
            <person name="Zou Y."/>
            <person name="Xue W."/>
            <person name="Luo G."/>
        </authorList>
    </citation>
    <scope>NUCLEOTIDE SEQUENCE [LARGE SCALE GENOMIC DNA]</scope>
    <source>
        <strain evidence="3 6">AM16-49B</strain>
    </source>
</reference>
<name>A0A174GJX9_9BACE</name>
<protein>
    <submittedName>
        <fullName evidence="4">PKD-like family lipoprotein</fullName>
    </submittedName>
</protein>
<reference evidence="4" key="3">
    <citation type="submission" date="2022-08" db="EMBL/GenBank/DDBJ databases">
        <title>Genome Sequencing of Bacteroides fragilis Group Isolates with Nanopore Technology.</title>
        <authorList>
            <person name="Tisza M.J."/>
            <person name="Smith D."/>
            <person name="Dekker J.P."/>
        </authorList>
    </citation>
    <scope>NUCLEOTIDE SEQUENCE</scope>
    <source>
        <strain evidence="4">BFG-474</strain>
    </source>
</reference>
<dbReference type="RefSeq" id="WP_070100370.1">
    <property type="nucleotide sequence ID" value="NZ_CAXSLD010000012.1"/>
</dbReference>
<dbReference type="Proteomes" id="UP001060260">
    <property type="component" value="Chromosome"/>
</dbReference>
<reference evidence="2 5" key="1">
    <citation type="submission" date="2015-09" db="EMBL/GenBank/DDBJ databases">
        <authorList>
            <consortium name="Pathogen Informatics"/>
        </authorList>
    </citation>
    <scope>NUCLEOTIDE SEQUENCE [LARGE SCALE GENOMIC DNA]</scope>
    <source>
        <strain evidence="2 5">2789STDY5834880</strain>
    </source>
</reference>
<gene>
    <name evidence="3" type="ORF">DW190_12735</name>
    <name evidence="2" type="ORF">ERS852494_00320</name>
    <name evidence="4" type="ORF">NXW23_04245</name>
</gene>